<dbReference type="RefSeq" id="WP_188711113.1">
    <property type="nucleotide sequence ID" value="NZ_BMHO01000001.1"/>
</dbReference>
<feature type="transmembrane region" description="Helical" evidence="1">
    <location>
        <begin position="12"/>
        <end position="33"/>
    </location>
</feature>
<dbReference type="EMBL" id="BMHO01000001">
    <property type="protein sequence ID" value="GGD31095.1"/>
    <property type="molecule type" value="Genomic_DNA"/>
</dbReference>
<comment type="caution">
    <text evidence="2">The sequence shown here is derived from an EMBL/GenBank/DDBJ whole genome shotgun (WGS) entry which is preliminary data.</text>
</comment>
<evidence type="ECO:0000313" key="2">
    <source>
        <dbReference type="EMBL" id="GGD31095.1"/>
    </source>
</evidence>
<protein>
    <submittedName>
        <fullName evidence="2">Uncharacterized protein</fullName>
    </submittedName>
</protein>
<dbReference type="AlphaFoldDB" id="A0A916Y4X8"/>
<keyword evidence="3" id="KW-1185">Reference proteome</keyword>
<sequence>MAIGGRSKVATAVGAILILAVVGLLVWAAWPFWPIVGEWISDLFFGFFDWLRSLTAG</sequence>
<evidence type="ECO:0000256" key="1">
    <source>
        <dbReference type="SAM" id="Phobius"/>
    </source>
</evidence>
<accession>A0A916Y4X8</accession>
<evidence type="ECO:0000313" key="3">
    <source>
        <dbReference type="Proteomes" id="UP000633205"/>
    </source>
</evidence>
<keyword evidence="1" id="KW-1133">Transmembrane helix</keyword>
<keyword evidence="1" id="KW-0472">Membrane</keyword>
<organism evidence="2 3">
    <name type="scientific">Microbacterium faecale</name>
    <dbReference type="NCBI Taxonomy" id="1804630"/>
    <lineage>
        <taxon>Bacteria</taxon>
        <taxon>Bacillati</taxon>
        <taxon>Actinomycetota</taxon>
        <taxon>Actinomycetes</taxon>
        <taxon>Micrococcales</taxon>
        <taxon>Microbacteriaceae</taxon>
        <taxon>Microbacterium</taxon>
    </lineage>
</organism>
<reference evidence="2" key="1">
    <citation type="journal article" date="2014" name="Int. J. Syst. Evol. Microbiol.">
        <title>Complete genome sequence of Corynebacterium casei LMG S-19264T (=DSM 44701T), isolated from a smear-ripened cheese.</title>
        <authorList>
            <consortium name="US DOE Joint Genome Institute (JGI-PGF)"/>
            <person name="Walter F."/>
            <person name="Albersmeier A."/>
            <person name="Kalinowski J."/>
            <person name="Ruckert C."/>
        </authorList>
    </citation>
    <scope>NUCLEOTIDE SEQUENCE</scope>
    <source>
        <strain evidence="2">CGMCC 1.15152</strain>
    </source>
</reference>
<keyword evidence="1" id="KW-0812">Transmembrane</keyword>
<proteinExistence type="predicted"/>
<dbReference type="Proteomes" id="UP000633205">
    <property type="component" value="Unassembled WGS sequence"/>
</dbReference>
<reference evidence="2" key="2">
    <citation type="submission" date="2020-09" db="EMBL/GenBank/DDBJ databases">
        <authorList>
            <person name="Sun Q."/>
            <person name="Zhou Y."/>
        </authorList>
    </citation>
    <scope>NUCLEOTIDE SEQUENCE</scope>
    <source>
        <strain evidence="2">CGMCC 1.15152</strain>
    </source>
</reference>
<name>A0A916Y4X8_9MICO</name>
<gene>
    <name evidence="2" type="ORF">GCM10010915_09240</name>
</gene>